<protein>
    <submittedName>
        <fullName evidence="1">DUF2971 domain-containing protein</fullName>
    </submittedName>
</protein>
<evidence type="ECO:0000313" key="2">
    <source>
        <dbReference type="Proteomes" id="UP000663281"/>
    </source>
</evidence>
<dbReference type="Pfam" id="PF11185">
    <property type="entry name" value="DUF2971"/>
    <property type="match status" value="1"/>
</dbReference>
<sequence length="279" mass="31880">MIYHYSDSSTLIKILESKVLWLSDILKMNDPGEYTAGFEIVKSVFKQKFPDHLDWLERNHFIGKDKKTLLLSCSFSKQKDDLGQWRAYGDDSKGVAIGFTPEIIKESNTIDIPMGLARGIEKRSSVLFHDVIYSQESLKSEAEKILGGFFFQSNMSFQNILNSDENILALNLSRLACLYKTEFYAREGEVRCMTEVNKNIEVHTEPNLKKHLAFNVKFRSGKYGITPYTELNLCNENGTSISEVILGPNNTERIEDIKFMLEVLGYARVNVSKSNGLYR</sequence>
<dbReference type="EMBL" id="CP071504">
    <property type="protein sequence ID" value="QSX29701.1"/>
    <property type="molecule type" value="Genomic_DNA"/>
</dbReference>
<reference evidence="1 2" key="1">
    <citation type="submission" date="2021-03" db="EMBL/GenBank/DDBJ databases">
        <title>Novel species identification of genus Shewanella.</title>
        <authorList>
            <person name="Liu G."/>
            <person name="Zhang Q."/>
        </authorList>
    </citation>
    <scope>NUCLEOTIDE SEQUENCE [LARGE SCALE GENOMIC DNA]</scope>
    <source>
        <strain evidence="1 2">FJAT-53726</strain>
    </source>
</reference>
<evidence type="ECO:0000313" key="1">
    <source>
        <dbReference type="EMBL" id="QSX29701.1"/>
    </source>
</evidence>
<dbReference type="AlphaFoldDB" id="A0A975AKG0"/>
<accession>A0A975AKG0</accession>
<dbReference type="RefSeq" id="WP_207324775.1">
    <property type="nucleotide sequence ID" value="NZ_CP071504.1"/>
</dbReference>
<keyword evidence="2" id="KW-1185">Reference proteome</keyword>
<name>A0A975AKG0_9GAMM</name>
<dbReference type="Proteomes" id="UP000663281">
    <property type="component" value="Chromosome"/>
</dbReference>
<organism evidence="1 2">
    <name type="scientific">Shewanella cyperi</name>
    <dbReference type="NCBI Taxonomy" id="2814292"/>
    <lineage>
        <taxon>Bacteria</taxon>
        <taxon>Pseudomonadati</taxon>
        <taxon>Pseudomonadota</taxon>
        <taxon>Gammaproteobacteria</taxon>
        <taxon>Alteromonadales</taxon>
        <taxon>Shewanellaceae</taxon>
        <taxon>Shewanella</taxon>
    </lineage>
</organism>
<dbReference type="KEGG" id="scyp:JYB88_16145"/>
<gene>
    <name evidence="1" type="ORF">JYB88_16145</name>
</gene>
<proteinExistence type="predicted"/>
<dbReference type="InterPro" id="IPR021352">
    <property type="entry name" value="DUF2971"/>
</dbReference>